<feature type="compositionally biased region" description="Basic and acidic residues" evidence="2">
    <location>
        <begin position="294"/>
        <end position="304"/>
    </location>
</feature>
<dbReference type="Pfam" id="PF08190">
    <property type="entry name" value="PIH1"/>
    <property type="match status" value="2"/>
</dbReference>
<sequence>MPLETVNFANKGKKDAEKFTPTPEELRTIQEKMKDPKFVQLFHEYMKSMEDPETRREEEAYLQQVEREAKEGGDYSFDFVFPTPGFVVELLEPSTSYRVSQRSRSSENDKKGKNQRNSPRVFVNMCSSEKIDPFKEETATDNQMSNWHVPVSISKPRTEIFSEEVALSGNEKGKSDDNDDDDDKKESVMVYDAVFHPRTLQLADRSDRFCCFLVNIAVEHINTGYGDRHGFEFRRLSSRIRSVGTPQNQTITRKDGKSPFEISKNEPALKGPTKVLSSSKSDDQRETQTTSSYIKEKSDKKSERNPVSNLSVNSKTNEVSGENLPKYSIVHRGHMDLTDAWGWKVVDRRVGIPEFLVVKMEFVGVQSAGDLSIEVEGAYVTIAKSDTHPYHGIVILPFSVDATPEEAKFERRKGLLTLVLRVVPPAPTGITAAEMRQQLVGDTDQTSDLKEKIIPLRSEEVVLPSSVDCSEPKVVTPSETNTSLEPRSEQEKDLQSPEKENEKIISEPQFSCIKDQDRVRLMMEKVQAARLEREKAAADANRDQKEAKEEKETEVATTVDSVKNDDHKVDFVDPSHAQEEESNKATTTTITSANDVTPSEETVDLVKDTEELKMLQQRQDAWRKDVQERLEEREENERQTALKAERETRREAERLRKRADIAKLQEEAEVKLRERMAELPLSNRYIFAID</sequence>
<comment type="caution">
    <text evidence="5">The sequence shown here is derived from an EMBL/GenBank/DDBJ whole genome shotgun (WGS) entry which is preliminary data.</text>
</comment>
<dbReference type="AlphaFoldDB" id="A0A1X0P812"/>
<evidence type="ECO:0008006" key="7">
    <source>
        <dbReference type="Google" id="ProtNLM"/>
    </source>
</evidence>
<reference evidence="5 6" key="1">
    <citation type="submission" date="2017-03" db="EMBL/GenBank/DDBJ databases">
        <title>An alternative strategy for trypanosome survival in the mammalian bloodstream revealed through genome and transcriptome analysis of the ubiquitous bovine parasite Trypanosoma (Megatrypanum) theileri.</title>
        <authorList>
            <person name="Kelly S."/>
            <person name="Ivens A."/>
            <person name="Mott A."/>
            <person name="O'Neill E."/>
            <person name="Emms D."/>
            <person name="Macleod O."/>
            <person name="Voorheis P."/>
            <person name="Matthews J."/>
            <person name="Matthews K."/>
            <person name="Carrington M."/>
        </authorList>
    </citation>
    <scope>NUCLEOTIDE SEQUENCE [LARGE SCALE GENOMIC DNA]</scope>
    <source>
        <strain evidence="5">Edinburgh</strain>
    </source>
</reference>
<gene>
    <name evidence="5" type="ORF">TM35_000034720</name>
</gene>
<feature type="region of interest" description="Disordered" evidence="2">
    <location>
        <begin position="629"/>
        <end position="653"/>
    </location>
</feature>
<feature type="compositionally biased region" description="Basic and acidic residues" evidence="2">
    <location>
        <begin position="573"/>
        <end position="583"/>
    </location>
</feature>
<feature type="region of interest" description="Disordered" evidence="2">
    <location>
        <begin position="243"/>
        <end position="319"/>
    </location>
</feature>
<dbReference type="EMBL" id="NBCO01000003">
    <property type="protein sequence ID" value="ORC92719.1"/>
    <property type="molecule type" value="Genomic_DNA"/>
</dbReference>
<dbReference type="OrthoDB" id="546764at2759"/>
<dbReference type="InterPro" id="IPR041442">
    <property type="entry name" value="PIH1D1/2/3_CS-like"/>
</dbReference>
<name>A0A1X0P812_9TRYP</name>
<feature type="compositionally biased region" description="Basic and acidic residues" evidence="2">
    <location>
        <begin position="12"/>
        <end position="25"/>
    </location>
</feature>
<organism evidence="5 6">
    <name type="scientific">Trypanosoma theileri</name>
    <dbReference type="NCBI Taxonomy" id="67003"/>
    <lineage>
        <taxon>Eukaryota</taxon>
        <taxon>Discoba</taxon>
        <taxon>Euglenozoa</taxon>
        <taxon>Kinetoplastea</taxon>
        <taxon>Metakinetoplastina</taxon>
        <taxon>Trypanosomatida</taxon>
        <taxon>Trypanosomatidae</taxon>
        <taxon>Trypanosoma</taxon>
    </lineage>
</organism>
<dbReference type="InterPro" id="IPR012981">
    <property type="entry name" value="PIH1_N"/>
</dbReference>
<accession>A0A1X0P812</accession>
<comment type="similarity">
    <text evidence="1">Belongs to the PIH1 family.</text>
</comment>
<dbReference type="VEuPathDB" id="TriTrypDB:TM35_000034720"/>
<protein>
    <recommendedName>
        <fullName evidence="7">Protein kintoun</fullName>
    </recommendedName>
</protein>
<feature type="domain" description="PIH1 N-terminal" evidence="3">
    <location>
        <begin position="116"/>
        <end position="159"/>
    </location>
</feature>
<feature type="region of interest" description="Disordered" evidence="2">
    <location>
        <begin position="97"/>
        <end position="122"/>
    </location>
</feature>
<feature type="compositionally biased region" description="Polar residues" evidence="2">
    <location>
        <begin position="305"/>
        <end position="319"/>
    </location>
</feature>
<evidence type="ECO:0000259" key="3">
    <source>
        <dbReference type="Pfam" id="PF08190"/>
    </source>
</evidence>
<evidence type="ECO:0000313" key="6">
    <source>
        <dbReference type="Proteomes" id="UP000192257"/>
    </source>
</evidence>
<feature type="domain" description="PIH1 N-terminal" evidence="3">
    <location>
        <begin position="178"/>
        <end position="255"/>
    </location>
</feature>
<dbReference type="InterPro" id="IPR050734">
    <property type="entry name" value="PIH1/Kintoun_subfamily"/>
</dbReference>
<evidence type="ECO:0000256" key="2">
    <source>
        <dbReference type="SAM" id="MobiDB-lite"/>
    </source>
</evidence>
<dbReference type="PANTHER" id="PTHR22997:SF7">
    <property type="entry name" value="PIH1 N-TERMINAL DOMAIN-CONTAINING PROTEIN"/>
    <property type="match status" value="1"/>
</dbReference>
<dbReference type="STRING" id="67003.A0A1X0P812"/>
<proteinExistence type="inferred from homology"/>
<evidence type="ECO:0000313" key="5">
    <source>
        <dbReference type="EMBL" id="ORC92719.1"/>
    </source>
</evidence>
<feature type="compositionally biased region" description="Polar residues" evidence="2">
    <location>
        <begin position="584"/>
        <end position="600"/>
    </location>
</feature>
<feature type="region of interest" description="Disordered" evidence="2">
    <location>
        <begin position="165"/>
        <end position="184"/>
    </location>
</feature>
<feature type="region of interest" description="Disordered" evidence="2">
    <location>
        <begin position="1"/>
        <end position="25"/>
    </location>
</feature>
<evidence type="ECO:0000259" key="4">
    <source>
        <dbReference type="Pfam" id="PF18201"/>
    </source>
</evidence>
<dbReference type="GO" id="GO:0005737">
    <property type="term" value="C:cytoplasm"/>
    <property type="evidence" value="ECO:0007669"/>
    <property type="project" value="TreeGrafter"/>
</dbReference>
<keyword evidence="6" id="KW-1185">Reference proteome</keyword>
<dbReference type="Pfam" id="PF18201">
    <property type="entry name" value="PIH1_CS"/>
    <property type="match status" value="1"/>
</dbReference>
<feature type="region of interest" description="Disordered" evidence="2">
    <location>
        <begin position="465"/>
        <end position="509"/>
    </location>
</feature>
<feature type="compositionally biased region" description="Basic and acidic residues" evidence="2">
    <location>
        <begin position="486"/>
        <end position="505"/>
    </location>
</feature>
<dbReference type="PANTHER" id="PTHR22997">
    <property type="entry name" value="PIH1 DOMAIN-CONTAINING PROTEIN 1"/>
    <property type="match status" value="1"/>
</dbReference>
<feature type="region of interest" description="Disordered" evidence="2">
    <location>
        <begin position="532"/>
        <end position="559"/>
    </location>
</feature>
<dbReference type="Proteomes" id="UP000192257">
    <property type="component" value="Unassembled WGS sequence"/>
</dbReference>
<feature type="domain" description="PIH1D1/2/3 CS-like" evidence="4">
    <location>
        <begin position="325"/>
        <end position="423"/>
    </location>
</feature>
<dbReference type="GeneID" id="39982019"/>
<evidence type="ECO:0000256" key="1">
    <source>
        <dbReference type="ARBA" id="ARBA00008511"/>
    </source>
</evidence>
<dbReference type="RefSeq" id="XP_028886785.1">
    <property type="nucleotide sequence ID" value="XM_029022239.1"/>
</dbReference>
<feature type="compositionally biased region" description="Basic and acidic residues" evidence="2">
    <location>
        <begin position="532"/>
        <end position="554"/>
    </location>
</feature>
<feature type="region of interest" description="Disordered" evidence="2">
    <location>
        <begin position="573"/>
        <end position="601"/>
    </location>
</feature>